<reference evidence="1" key="1">
    <citation type="submission" date="2018-02" db="EMBL/GenBank/DDBJ databases">
        <title>Rhizophora mucronata_Transcriptome.</title>
        <authorList>
            <person name="Meera S.P."/>
            <person name="Sreeshan A."/>
            <person name="Augustine A."/>
        </authorList>
    </citation>
    <scope>NUCLEOTIDE SEQUENCE</scope>
    <source>
        <tissue evidence="1">Leaf</tissue>
    </source>
</reference>
<evidence type="ECO:0000313" key="1">
    <source>
        <dbReference type="EMBL" id="MBW93694.1"/>
    </source>
</evidence>
<sequence>MALMFNKHNANYGKHKKAYNSLKIKCKRNVIKALMHRIISFNNLK</sequence>
<organism evidence="1">
    <name type="scientific">Rhizophora mucronata</name>
    <name type="common">Asiatic mangrove</name>
    <dbReference type="NCBI Taxonomy" id="61149"/>
    <lineage>
        <taxon>Eukaryota</taxon>
        <taxon>Viridiplantae</taxon>
        <taxon>Streptophyta</taxon>
        <taxon>Embryophyta</taxon>
        <taxon>Tracheophyta</taxon>
        <taxon>Spermatophyta</taxon>
        <taxon>Magnoliopsida</taxon>
        <taxon>eudicotyledons</taxon>
        <taxon>Gunneridae</taxon>
        <taxon>Pentapetalae</taxon>
        <taxon>rosids</taxon>
        <taxon>fabids</taxon>
        <taxon>Malpighiales</taxon>
        <taxon>Rhizophoraceae</taxon>
        <taxon>Rhizophora</taxon>
    </lineage>
</organism>
<name>A0A2P2JJR8_RHIMU</name>
<dbReference type="AlphaFoldDB" id="A0A2P2JJR8"/>
<dbReference type="EMBL" id="GGEC01013211">
    <property type="protein sequence ID" value="MBW93694.1"/>
    <property type="molecule type" value="Transcribed_RNA"/>
</dbReference>
<protein>
    <submittedName>
        <fullName evidence="1">Uncharacterized protein MANES_14G080800</fullName>
    </submittedName>
</protein>
<proteinExistence type="predicted"/>
<accession>A0A2P2JJR8</accession>